<feature type="transmembrane region" description="Helical" evidence="1">
    <location>
        <begin position="48"/>
        <end position="70"/>
    </location>
</feature>
<name>A0AAV4J6Y2_9GAST</name>
<reference evidence="2 3" key="1">
    <citation type="journal article" date="2021" name="Elife">
        <title>Chloroplast acquisition without the gene transfer in kleptoplastic sea slugs, Plakobranchus ocellatus.</title>
        <authorList>
            <person name="Maeda T."/>
            <person name="Takahashi S."/>
            <person name="Yoshida T."/>
            <person name="Shimamura S."/>
            <person name="Takaki Y."/>
            <person name="Nagai Y."/>
            <person name="Toyoda A."/>
            <person name="Suzuki Y."/>
            <person name="Arimoto A."/>
            <person name="Ishii H."/>
            <person name="Satoh N."/>
            <person name="Nishiyama T."/>
            <person name="Hasebe M."/>
            <person name="Maruyama T."/>
            <person name="Minagawa J."/>
            <person name="Obokata J."/>
            <person name="Shigenobu S."/>
        </authorList>
    </citation>
    <scope>NUCLEOTIDE SEQUENCE [LARGE SCALE GENOMIC DNA]</scope>
</reference>
<keyword evidence="1" id="KW-0472">Membrane</keyword>
<proteinExistence type="predicted"/>
<evidence type="ECO:0000313" key="3">
    <source>
        <dbReference type="Proteomes" id="UP000762676"/>
    </source>
</evidence>
<protein>
    <submittedName>
        <fullName evidence="2">Sugar phosphate exchanger 3-like isoform X2</fullName>
    </submittedName>
</protein>
<accession>A0AAV4J6Y2</accession>
<gene>
    <name evidence="2" type="ORF">ElyMa_003263200</name>
</gene>
<dbReference type="EMBL" id="BMAT01006711">
    <property type="protein sequence ID" value="GFS18424.1"/>
    <property type="molecule type" value="Genomic_DNA"/>
</dbReference>
<keyword evidence="1" id="KW-1133">Transmembrane helix</keyword>
<dbReference type="Proteomes" id="UP000762676">
    <property type="component" value="Unassembled WGS sequence"/>
</dbReference>
<dbReference type="SUPFAM" id="SSF103473">
    <property type="entry name" value="MFS general substrate transporter"/>
    <property type="match status" value="1"/>
</dbReference>
<dbReference type="Gene3D" id="1.20.1250.20">
    <property type="entry name" value="MFS general substrate transporter like domains"/>
    <property type="match status" value="1"/>
</dbReference>
<sequence>MNEDKTELLACSVDRKASPFAVDHMYIDSFGSIGTCIEGPIIGAITAYAGWTGMFYLMIGLSACGTLATYKAEIIYRRVNKPTPDFIAGV</sequence>
<keyword evidence="3" id="KW-1185">Reference proteome</keyword>
<keyword evidence="1" id="KW-0812">Transmembrane</keyword>
<evidence type="ECO:0000256" key="1">
    <source>
        <dbReference type="SAM" id="Phobius"/>
    </source>
</evidence>
<organism evidence="2 3">
    <name type="scientific">Elysia marginata</name>
    <dbReference type="NCBI Taxonomy" id="1093978"/>
    <lineage>
        <taxon>Eukaryota</taxon>
        <taxon>Metazoa</taxon>
        <taxon>Spiralia</taxon>
        <taxon>Lophotrochozoa</taxon>
        <taxon>Mollusca</taxon>
        <taxon>Gastropoda</taxon>
        <taxon>Heterobranchia</taxon>
        <taxon>Euthyneura</taxon>
        <taxon>Panpulmonata</taxon>
        <taxon>Sacoglossa</taxon>
        <taxon>Placobranchoidea</taxon>
        <taxon>Plakobranchidae</taxon>
        <taxon>Elysia</taxon>
    </lineage>
</organism>
<dbReference type="AlphaFoldDB" id="A0AAV4J6Y2"/>
<comment type="caution">
    <text evidence="2">The sequence shown here is derived from an EMBL/GenBank/DDBJ whole genome shotgun (WGS) entry which is preliminary data.</text>
</comment>
<evidence type="ECO:0000313" key="2">
    <source>
        <dbReference type="EMBL" id="GFS18424.1"/>
    </source>
</evidence>
<dbReference type="InterPro" id="IPR036259">
    <property type="entry name" value="MFS_trans_sf"/>
</dbReference>